<dbReference type="InterPro" id="IPR001789">
    <property type="entry name" value="Sig_transdc_resp-reg_receiver"/>
</dbReference>
<evidence type="ECO:0000259" key="2">
    <source>
        <dbReference type="PROSITE" id="PS50110"/>
    </source>
</evidence>
<dbReference type="InterPro" id="IPR052340">
    <property type="entry name" value="RNase_Y/CdgJ"/>
</dbReference>
<accession>A0A7W7Y281</accession>
<dbReference type="Gene3D" id="3.40.50.2300">
    <property type="match status" value="1"/>
</dbReference>
<keyword evidence="5" id="KW-1185">Reference proteome</keyword>
<dbReference type="InterPro" id="IPR011006">
    <property type="entry name" value="CheY-like_superfamily"/>
</dbReference>
<dbReference type="InterPro" id="IPR014626">
    <property type="entry name" value="Sig_transdc_resp-reg_put"/>
</dbReference>
<feature type="domain" description="HDOD" evidence="3">
    <location>
        <begin position="138"/>
        <end position="314"/>
    </location>
</feature>
<dbReference type="EMBL" id="JACHHX010000025">
    <property type="protein sequence ID" value="MBB5016645.1"/>
    <property type="molecule type" value="Genomic_DNA"/>
</dbReference>
<gene>
    <name evidence="4" type="ORF">HNQ58_002567</name>
</gene>
<reference evidence="4 5" key="1">
    <citation type="submission" date="2020-08" db="EMBL/GenBank/DDBJ databases">
        <title>Genomic Encyclopedia of Type Strains, Phase IV (KMG-IV): sequencing the most valuable type-strain genomes for metagenomic binning, comparative biology and taxonomic classification.</title>
        <authorList>
            <person name="Goeker M."/>
        </authorList>
    </citation>
    <scope>NUCLEOTIDE SEQUENCE [LARGE SCALE GENOMIC DNA]</scope>
    <source>
        <strain evidence="4 5">DSM 25897</strain>
    </source>
</reference>
<dbReference type="PIRSF" id="PIRSF036883">
    <property type="entry name" value="RR_HD-GYP_mod"/>
    <property type="match status" value="1"/>
</dbReference>
<dbReference type="SUPFAM" id="SSF52172">
    <property type="entry name" value="CheY-like"/>
    <property type="match status" value="1"/>
</dbReference>
<dbReference type="InterPro" id="IPR013976">
    <property type="entry name" value="HDOD"/>
</dbReference>
<dbReference type="RefSeq" id="WP_343057318.1">
    <property type="nucleotide sequence ID" value="NZ_JACHHX010000025.1"/>
</dbReference>
<dbReference type="PANTHER" id="PTHR33525:SF6">
    <property type="entry name" value="HDOD DOMAIN-CONTAINING PROTEIN"/>
    <property type="match status" value="1"/>
</dbReference>
<dbReference type="PROSITE" id="PS50110">
    <property type="entry name" value="RESPONSE_REGULATORY"/>
    <property type="match status" value="1"/>
</dbReference>
<name>A0A7W7Y281_9GAMM</name>
<dbReference type="GO" id="GO:0000160">
    <property type="term" value="P:phosphorelay signal transduction system"/>
    <property type="evidence" value="ECO:0007669"/>
    <property type="project" value="InterPro"/>
</dbReference>
<evidence type="ECO:0000256" key="1">
    <source>
        <dbReference type="PROSITE-ProRule" id="PRU00169"/>
    </source>
</evidence>
<feature type="domain" description="Response regulatory" evidence="2">
    <location>
        <begin position="2"/>
        <end position="117"/>
    </location>
</feature>
<dbReference type="Gene3D" id="1.10.3210.10">
    <property type="entry name" value="Hypothetical protein af1432"/>
    <property type="match status" value="1"/>
</dbReference>
<dbReference type="Proteomes" id="UP000519004">
    <property type="component" value="Unassembled WGS sequence"/>
</dbReference>
<dbReference type="Pfam" id="PF00072">
    <property type="entry name" value="Response_reg"/>
    <property type="match status" value="1"/>
</dbReference>
<protein>
    <submittedName>
        <fullName evidence="4">HD-like signal output (HDOD) protein</fullName>
    </submittedName>
</protein>
<evidence type="ECO:0000259" key="3">
    <source>
        <dbReference type="PROSITE" id="PS51833"/>
    </source>
</evidence>
<organism evidence="4 5">
    <name type="scientific">Rehaibacterium terrae</name>
    <dbReference type="NCBI Taxonomy" id="1341696"/>
    <lineage>
        <taxon>Bacteria</taxon>
        <taxon>Pseudomonadati</taxon>
        <taxon>Pseudomonadota</taxon>
        <taxon>Gammaproteobacteria</taxon>
        <taxon>Lysobacterales</taxon>
        <taxon>Lysobacteraceae</taxon>
        <taxon>Rehaibacterium</taxon>
    </lineage>
</organism>
<sequence>MFVLIVSSNPATHAELNQTLSEFGLDWDTEQAQDAVTALAIAMDRPVDVAVAELRGPGFDGAGLLAQIRSHHPEAARLLLLEEGEEPAAMMSMDSAHRFLNKPLRAEELVDAVESVAELRELLDSPELKAAVGRVGNLPPPPKLYLELSRALESEDTTPSTLSNLISQDPVVAAKVLRMCNSAYFSGGRTVTDIRSAVIRLGQQTLRRLVLASEVFSQSIPGNIDREAMQQRALLSSQLAARLLGGSSSELAATAALLADVGMLLPGVRIPAACAAGELDKCSGPHYAEAGAYLLGLWGLPMPIVEAVASHHQPGRSRFRGFWVGGAVHVARALVSGEAVDEKYLESVGLRERLPAWRKMADDLLAAEAA</sequence>
<dbReference type="SUPFAM" id="SSF109604">
    <property type="entry name" value="HD-domain/PDEase-like"/>
    <property type="match status" value="1"/>
</dbReference>
<dbReference type="PANTHER" id="PTHR33525">
    <property type="match status" value="1"/>
</dbReference>
<comment type="caution">
    <text evidence="4">The sequence shown here is derived from an EMBL/GenBank/DDBJ whole genome shotgun (WGS) entry which is preliminary data.</text>
</comment>
<comment type="caution">
    <text evidence="1">Lacks conserved residue(s) required for the propagation of feature annotation.</text>
</comment>
<dbReference type="Pfam" id="PF08668">
    <property type="entry name" value="HDOD"/>
    <property type="match status" value="1"/>
</dbReference>
<proteinExistence type="predicted"/>
<dbReference type="AlphaFoldDB" id="A0A7W7Y281"/>
<evidence type="ECO:0000313" key="4">
    <source>
        <dbReference type="EMBL" id="MBB5016645.1"/>
    </source>
</evidence>
<evidence type="ECO:0000313" key="5">
    <source>
        <dbReference type="Proteomes" id="UP000519004"/>
    </source>
</evidence>
<dbReference type="SMART" id="SM00448">
    <property type="entry name" value="REC"/>
    <property type="match status" value="1"/>
</dbReference>
<dbReference type="PROSITE" id="PS51833">
    <property type="entry name" value="HDOD"/>
    <property type="match status" value="1"/>
</dbReference>